<sequence>MTSERQEKLLEVIKGRRSVRSYTAEDIDKATIMRLLDAAIHAPNALNEQVWSFAVVQDRAWLKQLSDKAKPLFYAEASQKHLDRGDSHALDIFTNPDFNVFYNAGTLILICSDKQGPFVQADCWLAAENLMLAAYVLGLGSCIIGSALEALNLPESKADIGLTKEMTVVVPIILGIPSGETAASSRRNVEVSAWRSS</sequence>
<dbReference type="SUPFAM" id="SSF55469">
    <property type="entry name" value="FMN-dependent nitroreductase-like"/>
    <property type="match status" value="1"/>
</dbReference>
<dbReference type="Gene3D" id="3.40.109.10">
    <property type="entry name" value="NADH Oxidase"/>
    <property type="match status" value="1"/>
</dbReference>
<evidence type="ECO:0000259" key="1">
    <source>
        <dbReference type="Pfam" id="PF00881"/>
    </source>
</evidence>
<dbReference type="EMBL" id="JAUEDK010000061">
    <property type="protein sequence ID" value="MDN0077310.1"/>
    <property type="molecule type" value="Genomic_DNA"/>
</dbReference>
<name>A0ABT7XU40_9NEIS</name>
<feature type="domain" description="Nitroreductase" evidence="1">
    <location>
        <begin position="13"/>
        <end position="167"/>
    </location>
</feature>
<accession>A0ABT7XU40</accession>
<dbReference type="InterPro" id="IPR029479">
    <property type="entry name" value="Nitroreductase"/>
</dbReference>
<dbReference type="InterPro" id="IPR050627">
    <property type="entry name" value="Nitroreductase/BluB"/>
</dbReference>
<comment type="caution">
    <text evidence="2">The sequence shown here is derived from an EMBL/GenBank/DDBJ whole genome shotgun (WGS) entry which is preliminary data.</text>
</comment>
<dbReference type="InterPro" id="IPR000415">
    <property type="entry name" value="Nitroreductase-like"/>
</dbReference>
<gene>
    <name evidence="2" type="ORF">QU481_20975</name>
</gene>
<proteinExistence type="predicted"/>
<dbReference type="PANTHER" id="PTHR23026:SF123">
    <property type="entry name" value="NAD(P)H NITROREDUCTASE RV3131-RELATED"/>
    <property type="match status" value="1"/>
</dbReference>
<evidence type="ECO:0000313" key="3">
    <source>
        <dbReference type="Proteomes" id="UP001168540"/>
    </source>
</evidence>
<dbReference type="Proteomes" id="UP001168540">
    <property type="component" value="Unassembled WGS sequence"/>
</dbReference>
<evidence type="ECO:0000313" key="2">
    <source>
        <dbReference type="EMBL" id="MDN0077310.1"/>
    </source>
</evidence>
<dbReference type="RefSeq" id="WP_289831962.1">
    <property type="nucleotide sequence ID" value="NZ_JAUEDK010000061.1"/>
</dbReference>
<dbReference type="Pfam" id="PF00881">
    <property type="entry name" value="Nitroreductase"/>
    <property type="match status" value="1"/>
</dbReference>
<reference evidence="2" key="1">
    <citation type="submission" date="2023-06" db="EMBL/GenBank/DDBJ databases">
        <authorList>
            <person name="Zhang S."/>
        </authorList>
    </citation>
    <scope>NUCLEOTIDE SEQUENCE</scope>
    <source>
        <strain evidence="2">SG2303</strain>
    </source>
</reference>
<organism evidence="2 3">
    <name type="scientific">Crenobacter oryzisoli</name>
    <dbReference type="NCBI Taxonomy" id="3056844"/>
    <lineage>
        <taxon>Bacteria</taxon>
        <taxon>Pseudomonadati</taxon>
        <taxon>Pseudomonadota</taxon>
        <taxon>Betaproteobacteria</taxon>
        <taxon>Neisseriales</taxon>
        <taxon>Neisseriaceae</taxon>
        <taxon>Crenobacter</taxon>
    </lineage>
</organism>
<protein>
    <submittedName>
        <fullName evidence="2">Nitroreductase family protein</fullName>
    </submittedName>
</protein>
<dbReference type="PANTHER" id="PTHR23026">
    <property type="entry name" value="NADPH NITROREDUCTASE"/>
    <property type="match status" value="1"/>
</dbReference>
<keyword evidence="3" id="KW-1185">Reference proteome</keyword>